<keyword evidence="2" id="KW-1185">Reference proteome</keyword>
<evidence type="ECO:0000313" key="1">
    <source>
        <dbReference type="EMBL" id="GMH16719.1"/>
    </source>
</evidence>
<organism evidence="1 2">
    <name type="scientific">Nepenthes gracilis</name>
    <name type="common">Slender pitcher plant</name>
    <dbReference type="NCBI Taxonomy" id="150966"/>
    <lineage>
        <taxon>Eukaryota</taxon>
        <taxon>Viridiplantae</taxon>
        <taxon>Streptophyta</taxon>
        <taxon>Embryophyta</taxon>
        <taxon>Tracheophyta</taxon>
        <taxon>Spermatophyta</taxon>
        <taxon>Magnoliopsida</taxon>
        <taxon>eudicotyledons</taxon>
        <taxon>Gunneridae</taxon>
        <taxon>Pentapetalae</taxon>
        <taxon>Caryophyllales</taxon>
        <taxon>Nepenthaceae</taxon>
        <taxon>Nepenthes</taxon>
    </lineage>
</organism>
<dbReference type="EMBL" id="BSYO01000017">
    <property type="protein sequence ID" value="GMH16719.1"/>
    <property type="molecule type" value="Genomic_DNA"/>
</dbReference>
<gene>
    <name evidence="1" type="ORF">Nepgr_018560</name>
</gene>
<accession>A0AAD3STN2</accession>
<comment type="caution">
    <text evidence="1">The sequence shown here is derived from an EMBL/GenBank/DDBJ whole genome shotgun (WGS) entry which is preliminary data.</text>
</comment>
<sequence length="101" mass="11703">MWPWRPLEECTKISFGVVDVAIRYAKVPVYSHRPPFLLLSSLSEGSSLFEAQTFREHTSRRSTKANPTHARIQTQIPTKTRLLYMGITFLTDQPPQLPKFR</sequence>
<evidence type="ECO:0000313" key="2">
    <source>
        <dbReference type="Proteomes" id="UP001279734"/>
    </source>
</evidence>
<reference evidence="1" key="1">
    <citation type="submission" date="2023-05" db="EMBL/GenBank/DDBJ databases">
        <title>Nepenthes gracilis genome sequencing.</title>
        <authorList>
            <person name="Fukushima K."/>
        </authorList>
    </citation>
    <scope>NUCLEOTIDE SEQUENCE</scope>
    <source>
        <strain evidence="1">SING2019-196</strain>
    </source>
</reference>
<name>A0AAD3STN2_NEPGR</name>
<proteinExistence type="predicted"/>
<dbReference type="AlphaFoldDB" id="A0AAD3STN2"/>
<dbReference type="Proteomes" id="UP001279734">
    <property type="component" value="Unassembled WGS sequence"/>
</dbReference>
<protein>
    <submittedName>
        <fullName evidence="1">Uncharacterized protein</fullName>
    </submittedName>
</protein>